<feature type="repeat" description="Solcar" evidence="9">
    <location>
        <begin position="101"/>
        <end position="188"/>
    </location>
</feature>
<keyword evidence="6" id="KW-0999">Mitochondrion inner membrane</keyword>
<sequence>MTGNKQKEPFWLGGAAASMAVCFTHPLDQTKYRMQVLKSRESMFRAMCRFAARDGIFSLWSGLSASIFRQTTYSTARFGLYNYFAQQAKQYTGKEKLSTAMTITCAGLAGGMAGLVGNPAEVVLVRMCADGAKTASERFGYSNAAEGLYRIGREEGIETFGRGISANVVRSVLMNVGQIATYSTAKRYLLAKTEMKDDIKTHAVASLFAGTAATTICAPADVLKILASYCTDWSPGGGPQVSHEGVDTGMAKTDAKHRVNVRVHGAAKEVDPMATCGPSGDNESVMSLNLRRVLDLETKLRQIGPAQPVEVVHIVPGQTCERGVELVTGLVEDFGNLVVGHG</sequence>
<keyword evidence="3 10" id="KW-0813">Transport</keyword>
<feature type="repeat" description="Solcar" evidence="9">
    <location>
        <begin position="8"/>
        <end position="87"/>
    </location>
</feature>
<dbReference type="Pfam" id="PF00153">
    <property type="entry name" value="Mito_carr"/>
    <property type="match status" value="2"/>
</dbReference>
<dbReference type="RefSeq" id="XP_045266178.1">
    <property type="nucleotide sequence ID" value="XM_045407257.1"/>
</dbReference>
<dbReference type="InterPro" id="IPR023395">
    <property type="entry name" value="MCP_dom_sf"/>
</dbReference>
<accession>A0A8H4FN53</accession>
<evidence type="ECO:0000256" key="5">
    <source>
        <dbReference type="ARBA" id="ARBA00022737"/>
    </source>
</evidence>
<evidence type="ECO:0000256" key="8">
    <source>
        <dbReference type="ARBA" id="ARBA00023136"/>
    </source>
</evidence>
<dbReference type="PROSITE" id="PS50920">
    <property type="entry name" value="SOLCAR"/>
    <property type="match status" value="2"/>
</dbReference>
<keyword evidence="6" id="KW-0496">Mitochondrion</keyword>
<protein>
    <submittedName>
        <fullName evidence="11">Mitochondrial uncoupling protein 5</fullName>
    </submittedName>
</protein>
<evidence type="ECO:0000256" key="4">
    <source>
        <dbReference type="ARBA" id="ARBA00022692"/>
    </source>
</evidence>
<dbReference type="Proteomes" id="UP000613401">
    <property type="component" value="Unassembled WGS sequence"/>
</dbReference>
<dbReference type="GeneID" id="69014419"/>
<comment type="caution">
    <text evidence="11">The sequence shown here is derived from an EMBL/GenBank/DDBJ whole genome shotgun (WGS) entry which is preliminary data.</text>
</comment>
<dbReference type="InterPro" id="IPR018108">
    <property type="entry name" value="MCP_transmembrane"/>
</dbReference>
<reference evidence="11" key="1">
    <citation type="journal article" date="2020" name="Phytopathology">
        <title>Genome sequence and comparative analysis of Colletotrichum gloeosporioides isolated from Liriodendron leaves.</title>
        <authorList>
            <person name="Fu F.F."/>
            <person name="Hao Z."/>
            <person name="Wang P."/>
            <person name="Lu Y."/>
            <person name="Xue L.J."/>
            <person name="Wei G."/>
            <person name="Tian Y."/>
            <person name="Baishi H."/>
            <person name="Xu H."/>
            <person name="Shi J."/>
            <person name="Cheng T."/>
            <person name="Wang G."/>
            <person name="Yi Y."/>
            <person name="Chen J."/>
        </authorList>
    </citation>
    <scope>NUCLEOTIDE SEQUENCE</scope>
    <source>
        <strain evidence="11">Lc1</strain>
    </source>
</reference>
<dbReference type="EMBL" id="WVTB01000032">
    <property type="protein sequence ID" value="KAF3807019.1"/>
    <property type="molecule type" value="Genomic_DNA"/>
</dbReference>
<evidence type="ECO:0000256" key="1">
    <source>
        <dbReference type="ARBA" id="ARBA00004141"/>
    </source>
</evidence>
<keyword evidence="8 9" id="KW-0472">Membrane</keyword>
<gene>
    <name evidence="11" type="ORF">GCG54_00007274</name>
</gene>
<keyword evidence="4 9" id="KW-0812">Transmembrane</keyword>
<dbReference type="PANTHER" id="PTHR45618">
    <property type="entry name" value="MITOCHONDRIAL DICARBOXYLATE CARRIER-RELATED"/>
    <property type="match status" value="1"/>
</dbReference>
<evidence type="ECO:0000256" key="9">
    <source>
        <dbReference type="PROSITE-ProRule" id="PRU00282"/>
    </source>
</evidence>
<organism evidence="11 12">
    <name type="scientific">Colletotrichum gloeosporioides</name>
    <name type="common">Anthracnose fungus</name>
    <name type="synonym">Glomerella cingulata</name>
    <dbReference type="NCBI Taxonomy" id="474922"/>
    <lineage>
        <taxon>Eukaryota</taxon>
        <taxon>Fungi</taxon>
        <taxon>Dikarya</taxon>
        <taxon>Ascomycota</taxon>
        <taxon>Pezizomycotina</taxon>
        <taxon>Sordariomycetes</taxon>
        <taxon>Hypocreomycetidae</taxon>
        <taxon>Glomerellales</taxon>
        <taxon>Glomerellaceae</taxon>
        <taxon>Colletotrichum</taxon>
        <taxon>Colletotrichum gloeosporioides species complex</taxon>
    </lineage>
</organism>
<dbReference type="Gene3D" id="1.50.40.10">
    <property type="entry name" value="Mitochondrial carrier domain"/>
    <property type="match status" value="1"/>
</dbReference>
<reference evidence="11" key="2">
    <citation type="submission" date="2020-03" db="EMBL/GenBank/DDBJ databases">
        <authorList>
            <person name="Fu F.-F."/>
            <person name="Chen J."/>
        </authorList>
    </citation>
    <scope>NUCLEOTIDE SEQUENCE</scope>
    <source>
        <strain evidence="11">Lc1</strain>
    </source>
</reference>
<evidence type="ECO:0000256" key="2">
    <source>
        <dbReference type="ARBA" id="ARBA00006375"/>
    </source>
</evidence>
<dbReference type="GO" id="GO:0016020">
    <property type="term" value="C:membrane"/>
    <property type="evidence" value="ECO:0007669"/>
    <property type="project" value="UniProtKB-SubCell"/>
</dbReference>
<keyword evidence="12" id="KW-1185">Reference proteome</keyword>
<proteinExistence type="inferred from homology"/>
<evidence type="ECO:0000313" key="12">
    <source>
        <dbReference type="Proteomes" id="UP000613401"/>
    </source>
</evidence>
<keyword evidence="5" id="KW-0677">Repeat</keyword>
<comment type="similarity">
    <text evidence="2 10">Belongs to the mitochondrial carrier (TC 2.A.29) family.</text>
</comment>
<evidence type="ECO:0000256" key="10">
    <source>
        <dbReference type="RuleBase" id="RU000488"/>
    </source>
</evidence>
<evidence type="ECO:0000313" key="11">
    <source>
        <dbReference type="EMBL" id="KAF3807019.1"/>
    </source>
</evidence>
<evidence type="ECO:0000256" key="6">
    <source>
        <dbReference type="ARBA" id="ARBA00022792"/>
    </source>
</evidence>
<name>A0A8H4FN53_COLGL</name>
<comment type="subcellular location">
    <subcellularLocation>
        <location evidence="1">Membrane</location>
        <topology evidence="1">Multi-pass membrane protein</topology>
    </subcellularLocation>
</comment>
<evidence type="ECO:0000256" key="3">
    <source>
        <dbReference type="ARBA" id="ARBA00022448"/>
    </source>
</evidence>
<evidence type="ECO:0000256" key="7">
    <source>
        <dbReference type="ARBA" id="ARBA00022989"/>
    </source>
</evidence>
<dbReference type="InterPro" id="IPR050391">
    <property type="entry name" value="Mito_Metabolite_Transporter"/>
</dbReference>
<dbReference type="SUPFAM" id="SSF103506">
    <property type="entry name" value="Mitochondrial carrier"/>
    <property type="match status" value="1"/>
</dbReference>
<dbReference type="AlphaFoldDB" id="A0A8H4FN53"/>
<keyword evidence="7" id="KW-1133">Transmembrane helix</keyword>